<gene>
    <name evidence="1" type="ORF">OWV82_023152</name>
</gene>
<organism evidence="1 2">
    <name type="scientific">Melia azedarach</name>
    <name type="common">Chinaberry tree</name>
    <dbReference type="NCBI Taxonomy" id="155640"/>
    <lineage>
        <taxon>Eukaryota</taxon>
        <taxon>Viridiplantae</taxon>
        <taxon>Streptophyta</taxon>
        <taxon>Embryophyta</taxon>
        <taxon>Tracheophyta</taxon>
        <taxon>Spermatophyta</taxon>
        <taxon>Magnoliopsida</taxon>
        <taxon>eudicotyledons</taxon>
        <taxon>Gunneridae</taxon>
        <taxon>Pentapetalae</taxon>
        <taxon>rosids</taxon>
        <taxon>malvids</taxon>
        <taxon>Sapindales</taxon>
        <taxon>Meliaceae</taxon>
        <taxon>Melia</taxon>
    </lineage>
</organism>
<evidence type="ECO:0000313" key="2">
    <source>
        <dbReference type="Proteomes" id="UP001164539"/>
    </source>
</evidence>
<keyword evidence="2" id="KW-1185">Reference proteome</keyword>
<proteinExistence type="predicted"/>
<name>A0ACC1WVV8_MELAZ</name>
<dbReference type="Proteomes" id="UP001164539">
    <property type="component" value="Chromosome 13"/>
</dbReference>
<accession>A0ACC1WVV8</accession>
<dbReference type="EMBL" id="CM051406">
    <property type="protein sequence ID" value="KAJ4703222.1"/>
    <property type="molecule type" value="Genomic_DNA"/>
</dbReference>
<sequence>MATGVLSASSTILLLQLISLLSYATSQTVYVDQKMVLYCPASNTTASNKFISNLNYLFNQTLYSQAGKSLYYNATEGSFPDTAYGLYLCKYNISFQSCQKCIVTAVNAVMQKCNGTKNAIIWYEECMVRYSDDPLPIMDTSIVLCQSAVLSVYIVRNVSVPYNVTQTLAQSFEDVIAMPSLSSSSYATKETSISSLYKLHSYAQCIPVLSKEDCRACLSKSLVTVSTCFGQQQETGYGTIIRPSCTIGYELYY</sequence>
<reference evidence="1 2" key="1">
    <citation type="journal article" date="2023" name="Science">
        <title>Complex scaffold remodeling in plant triterpene biosynthesis.</title>
        <authorList>
            <person name="De La Pena R."/>
            <person name="Hodgson H."/>
            <person name="Liu J.C."/>
            <person name="Stephenson M.J."/>
            <person name="Martin A.C."/>
            <person name="Owen C."/>
            <person name="Harkess A."/>
            <person name="Leebens-Mack J."/>
            <person name="Jimenez L.E."/>
            <person name="Osbourn A."/>
            <person name="Sattely E.S."/>
        </authorList>
    </citation>
    <scope>NUCLEOTIDE SEQUENCE [LARGE SCALE GENOMIC DNA]</scope>
    <source>
        <strain evidence="2">cv. JPN11</strain>
        <tissue evidence="1">Leaf</tissue>
    </source>
</reference>
<comment type="caution">
    <text evidence="1">The sequence shown here is derived from an EMBL/GenBank/DDBJ whole genome shotgun (WGS) entry which is preliminary data.</text>
</comment>
<evidence type="ECO:0000313" key="1">
    <source>
        <dbReference type="EMBL" id="KAJ4703222.1"/>
    </source>
</evidence>
<protein>
    <submittedName>
        <fullName evidence="1">Cysteine-rich receptor-like protein kinase</fullName>
    </submittedName>
</protein>